<keyword evidence="1" id="KW-0812">Transmembrane</keyword>
<gene>
    <name evidence="2" type="ORF">METZ01_LOCUS242785</name>
</gene>
<dbReference type="AlphaFoldDB" id="A0A382HTW7"/>
<evidence type="ECO:0000256" key="1">
    <source>
        <dbReference type="SAM" id="Phobius"/>
    </source>
</evidence>
<reference evidence="2" key="1">
    <citation type="submission" date="2018-05" db="EMBL/GenBank/DDBJ databases">
        <authorList>
            <person name="Lanie J.A."/>
            <person name="Ng W.-L."/>
            <person name="Kazmierczak K.M."/>
            <person name="Andrzejewski T.M."/>
            <person name="Davidsen T.M."/>
            <person name="Wayne K.J."/>
            <person name="Tettelin H."/>
            <person name="Glass J.I."/>
            <person name="Rusch D."/>
            <person name="Podicherti R."/>
            <person name="Tsui H.-C.T."/>
            <person name="Winkler M.E."/>
        </authorList>
    </citation>
    <scope>NUCLEOTIDE SEQUENCE</scope>
</reference>
<sequence length="99" mass="10783">MAHLDRMLWCDLCRSQARNRAGWWGWLGGLTFGACIAAFIWIGIQPSDLIVGAWAGTVVAAIWLGSKVARELAYGVMRFRNTHAADAIPPDTAEEGPQA</sequence>
<keyword evidence="1" id="KW-1133">Transmembrane helix</keyword>
<keyword evidence="1" id="KW-0472">Membrane</keyword>
<protein>
    <submittedName>
        <fullName evidence="2">Uncharacterized protein</fullName>
    </submittedName>
</protein>
<evidence type="ECO:0000313" key="2">
    <source>
        <dbReference type="EMBL" id="SVB89931.1"/>
    </source>
</evidence>
<proteinExistence type="predicted"/>
<feature type="transmembrane region" description="Helical" evidence="1">
    <location>
        <begin position="50"/>
        <end position="69"/>
    </location>
</feature>
<organism evidence="2">
    <name type="scientific">marine metagenome</name>
    <dbReference type="NCBI Taxonomy" id="408172"/>
    <lineage>
        <taxon>unclassified sequences</taxon>
        <taxon>metagenomes</taxon>
        <taxon>ecological metagenomes</taxon>
    </lineage>
</organism>
<accession>A0A382HTW7</accession>
<name>A0A382HTW7_9ZZZZ</name>
<dbReference type="EMBL" id="UINC01062885">
    <property type="protein sequence ID" value="SVB89931.1"/>
    <property type="molecule type" value="Genomic_DNA"/>
</dbReference>
<feature type="transmembrane region" description="Helical" evidence="1">
    <location>
        <begin position="21"/>
        <end position="44"/>
    </location>
</feature>